<dbReference type="SUPFAM" id="SSF51197">
    <property type="entry name" value="Clavaminate synthase-like"/>
    <property type="match status" value="1"/>
</dbReference>
<dbReference type="Gene3D" id="2.60.120.370">
    <property type="entry name" value="YhcH/YjgK/YiaL"/>
    <property type="match status" value="1"/>
</dbReference>
<evidence type="ECO:0000313" key="1">
    <source>
        <dbReference type="EMBL" id="MFD1224041.1"/>
    </source>
</evidence>
<accession>A0ABW3UW88</accession>
<dbReference type="InterPro" id="IPR004375">
    <property type="entry name" value="NanQ/TabA/YiaL"/>
</dbReference>
<dbReference type="RefSeq" id="WP_345589377.1">
    <property type="nucleotide sequence ID" value="NZ_BAABJG010000017.1"/>
</dbReference>
<keyword evidence="2" id="KW-1185">Reference proteome</keyword>
<name>A0ABW3UW88_9BACL</name>
<protein>
    <submittedName>
        <fullName evidence="1">YhcH/YjgK/YiaL family protein</fullName>
    </submittedName>
</protein>
<dbReference type="PANTHER" id="PTHR34986:SF1">
    <property type="entry name" value="PROTEIN YIAL"/>
    <property type="match status" value="1"/>
</dbReference>
<dbReference type="InterPro" id="IPR037012">
    <property type="entry name" value="NanQ/TabA/YiaL_sf"/>
</dbReference>
<dbReference type="Proteomes" id="UP001597180">
    <property type="component" value="Unassembled WGS sequence"/>
</dbReference>
<dbReference type="NCBIfam" id="TIGR00022">
    <property type="entry name" value="YhcH/YjgK/YiaL family protein"/>
    <property type="match status" value="1"/>
</dbReference>
<dbReference type="EMBL" id="JBHTLU010000041">
    <property type="protein sequence ID" value="MFD1224041.1"/>
    <property type="molecule type" value="Genomic_DNA"/>
</dbReference>
<dbReference type="Pfam" id="PF04074">
    <property type="entry name" value="DUF386"/>
    <property type="match status" value="1"/>
</dbReference>
<comment type="caution">
    <text evidence="1">The sequence shown here is derived from an EMBL/GenBank/DDBJ whole genome shotgun (WGS) entry which is preliminary data.</text>
</comment>
<proteinExistence type="predicted"/>
<sequence>MIFSDLTNWEKEKALFPEAVNKGIEYIRSTDFSSLPAGKYEIEGDLMFALLQEPATKDWQQQRPESHRTYTDIQFLLSGEEVIRVVPLSEEAVISEQSFETRDIAFYEKVGEESSLVLRPGSFAVFYPGDIHRPCCSVTKDQPIRKVVVKIHKSLLGLE</sequence>
<gene>
    <name evidence="1" type="ORF">ACFQ4B_28360</name>
</gene>
<reference evidence="2" key="1">
    <citation type="journal article" date="2019" name="Int. J. Syst. Evol. Microbiol.">
        <title>The Global Catalogue of Microorganisms (GCM) 10K type strain sequencing project: providing services to taxonomists for standard genome sequencing and annotation.</title>
        <authorList>
            <consortium name="The Broad Institute Genomics Platform"/>
            <consortium name="The Broad Institute Genome Sequencing Center for Infectious Disease"/>
            <person name="Wu L."/>
            <person name="Ma J."/>
        </authorList>
    </citation>
    <scope>NUCLEOTIDE SEQUENCE [LARGE SCALE GENOMIC DNA]</scope>
    <source>
        <strain evidence="2">CCUG 53270</strain>
    </source>
</reference>
<dbReference type="PANTHER" id="PTHR34986">
    <property type="entry name" value="EVOLVED BETA-GALACTOSIDASE SUBUNIT BETA"/>
    <property type="match status" value="1"/>
</dbReference>
<organism evidence="1 2">
    <name type="scientific">Paenibacillus vulneris</name>
    <dbReference type="NCBI Taxonomy" id="1133364"/>
    <lineage>
        <taxon>Bacteria</taxon>
        <taxon>Bacillati</taxon>
        <taxon>Bacillota</taxon>
        <taxon>Bacilli</taxon>
        <taxon>Bacillales</taxon>
        <taxon>Paenibacillaceae</taxon>
        <taxon>Paenibacillus</taxon>
    </lineage>
</organism>
<evidence type="ECO:0000313" key="2">
    <source>
        <dbReference type="Proteomes" id="UP001597180"/>
    </source>
</evidence>